<evidence type="ECO:0000313" key="1">
    <source>
        <dbReference type="EMBL" id="MBR8827086.1"/>
    </source>
</evidence>
<reference evidence="1" key="1">
    <citation type="submission" date="2021-02" db="EMBL/GenBank/DDBJ databases">
        <title>Metagenome analyses of Stigonema ocellatum DSM 106950, Chlorogloea purpurea SAG 13.99 and Gomphosphaeria aponina DSM 107014.</title>
        <authorList>
            <person name="Marter P."/>
            <person name="Huang S."/>
        </authorList>
    </citation>
    <scope>NUCLEOTIDE SEQUENCE</scope>
    <source>
        <strain evidence="1">JP213</strain>
    </source>
</reference>
<dbReference type="EMBL" id="JADQBC010000019">
    <property type="protein sequence ID" value="MBR8827086.1"/>
    <property type="molecule type" value="Genomic_DNA"/>
</dbReference>
<sequence>MDANFFEEYQKQLNQWQQKFFDSWFENIPSIDNQFNLSDSLDKTLSFQQSVVQTALKNQKIAIDLTMEAQEKLWDNYFELLRKTASMKTEEEKAA</sequence>
<accession>A0A941GQA7</accession>
<name>A0A941GQA7_9CHRO</name>
<protein>
    <submittedName>
        <fullName evidence="1">Thylakoid-associated protein</fullName>
    </submittedName>
</protein>
<dbReference type="AlphaFoldDB" id="A0A941GQA7"/>
<evidence type="ECO:0000313" key="2">
    <source>
        <dbReference type="Proteomes" id="UP000767446"/>
    </source>
</evidence>
<gene>
    <name evidence="1" type="ORF">DSM107014_04115</name>
</gene>
<organism evidence="1 2">
    <name type="scientific">Gomphosphaeria aponina SAG 52.96 = DSM 107014</name>
    <dbReference type="NCBI Taxonomy" id="1521640"/>
    <lineage>
        <taxon>Bacteria</taxon>
        <taxon>Bacillati</taxon>
        <taxon>Cyanobacteriota</taxon>
        <taxon>Cyanophyceae</taxon>
        <taxon>Oscillatoriophycideae</taxon>
        <taxon>Chroococcales</taxon>
        <taxon>Gomphosphaeriaceae</taxon>
        <taxon>Gomphosphaeria</taxon>
    </lineage>
</organism>
<proteinExistence type="predicted"/>
<dbReference type="Proteomes" id="UP000767446">
    <property type="component" value="Unassembled WGS sequence"/>
</dbReference>
<comment type="caution">
    <text evidence="1">The sequence shown here is derived from an EMBL/GenBank/DDBJ whole genome shotgun (WGS) entry which is preliminary data.</text>
</comment>